<keyword evidence="3" id="KW-0472">Membrane</keyword>
<gene>
    <name evidence="4" type="ORF">MCOR_49463</name>
</gene>
<dbReference type="AlphaFoldDB" id="A0A6J8E8Y3"/>
<reference evidence="4 5" key="1">
    <citation type="submission" date="2020-06" db="EMBL/GenBank/DDBJ databases">
        <authorList>
            <person name="Li R."/>
            <person name="Bekaert M."/>
        </authorList>
    </citation>
    <scope>NUCLEOTIDE SEQUENCE [LARGE SCALE GENOMIC DNA]</scope>
    <source>
        <strain evidence="5">wild</strain>
    </source>
</reference>
<feature type="transmembrane region" description="Helical" evidence="3">
    <location>
        <begin position="137"/>
        <end position="160"/>
    </location>
</feature>
<evidence type="ECO:0000256" key="1">
    <source>
        <dbReference type="ARBA" id="ARBA00010090"/>
    </source>
</evidence>
<dbReference type="GO" id="GO:0042157">
    <property type="term" value="P:lipoprotein metabolic process"/>
    <property type="evidence" value="ECO:0007669"/>
    <property type="project" value="InterPro"/>
</dbReference>
<organism evidence="4 5">
    <name type="scientific">Mytilus coruscus</name>
    <name type="common">Sea mussel</name>
    <dbReference type="NCBI Taxonomy" id="42192"/>
    <lineage>
        <taxon>Eukaryota</taxon>
        <taxon>Metazoa</taxon>
        <taxon>Spiralia</taxon>
        <taxon>Lophotrochozoa</taxon>
        <taxon>Mollusca</taxon>
        <taxon>Bivalvia</taxon>
        <taxon>Autobranchia</taxon>
        <taxon>Pteriomorphia</taxon>
        <taxon>Mytilida</taxon>
        <taxon>Mytiloidea</taxon>
        <taxon>Mytilidae</taxon>
        <taxon>Mytilinae</taxon>
        <taxon>Mytilus</taxon>
    </lineage>
</organism>
<dbReference type="PANTHER" id="PTHR14096:SF28">
    <property type="entry name" value="APOLIPOPROTEIN L, 1-RELATED"/>
    <property type="match status" value="1"/>
</dbReference>
<feature type="transmembrane region" description="Helical" evidence="3">
    <location>
        <begin position="108"/>
        <end position="131"/>
    </location>
</feature>
<keyword evidence="2" id="KW-0175">Coiled coil</keyword>
<keyword evidence="5" id="KW-1185">Reference proteome</keyword>
<feature type="coiled-coil region" evidence="2">
    <location>
        <begin position="69"/>
        <end position="96"/>
    </location>
</feature>
<dbReference type="PANTHER" id="PTHR14096">
    <property type="entry name" value="APOLIPOPROTEIN L"/>
    <property type="match status" value="1"/>
</dbReference>
<evidence type="ECO:0000313" key="4">
    <source>
        <dbReference type="EMBL" id="CAC5416890.1"/>
    </source>
</evidence>
<dbReference type="Proteomes" id="UP000507470">
    <property type="component" value="Unassembled WGS sequence"/>
</dbReference>
<dbReference type="Gene3D" id="1.20.1170.10">
    <property type="match status" value="1"/>
</dbReference>
<dbReference type="Pfam" id="PF05461">
    <property type="entry name" value="ApoL"/>
    <property type="match status" value="1"/>
</dbReference>
<evidence type="ECO:0000313" key="5">
    <source>
        <dbReference type="Proteomes" id="UP000507470"/>
    </source>
</evidence>
<dbReference type="InterPro" id="IPR008405">
    <property type="entry name" value="ApoL"/>
</dbReference>
<dbReference type="GO" id="GO:0005576">
    <property type="term" value="C:extracellular region"/>
    <property type="evidence" value="ECO:0007669"/>
    <property type="project" value="InterPro"/>
</dbReference>
<keyword evidence="3" id="KW-1133">Transmembrane helix</keyword>
<dbReference type="EMBL" id="CACVKT020008722">
    <property type="protein sequence ID" value="CAC5416890.1"/>
    <property type="molecule type" value="Genomic_DNA"/>
</dbReference>
<dbReference type="OrthoDB" id="6363454at2759"/>
<evidence type="ECO:0000256" key="3">
    <source>
        <dbReference type="SAM" id="Phobius"/>
    </source>
</evidence>
<name>A0A6J8E8Y3_MYTCO</name>
<protein>
    <submittedName>
        <fullName evidence="4">APOL</fullName>
    </submittedName>
</protein>
<dbReference type="GO" id="GO:0008289">
    <property type="term" value="F:lipid binding"/>
    <property type="evidence" value="ECO:0007669"/>
    <property type="project" value="InterPro"/>
</dbReference>
<dbReference type="GO" id="GO:0016020">
    <property type="term" value="C:membrane"/>
    <property type="evidence" value="ECO:0007669"/>
    <property type="project" value="TreeGrafter"/>
</dbReference>
<comment type="similarity">
    <text evidence="1">Belongs to the apolipoprotein L family.</text>
</comment>
<proteinExistence type="inferred from homology"/>
<evidence type="ECO:0000256" key="2">
    <source>
        <dbReference type="SAM" id="Coils"/>
    </source>
</evidence>
<accession>A0A6J8E8Y3</accession>
<dbReference type="GO" id="GO:0006869">
    <property type="term" value="P:lipid transport"/>
    <property type="evidence" value="ECO:0007669"/>
    <property type="project" value="InterPro"/>
</dbReference>
<keyword evidence="3" id="KW-0812">Transmembrane</keyword>
<sequence length="339" mass="37335">MVIQSSRRLDLQNDRTQQRLDGIYQTYTNSVHCLSTDLIRIADCLIQQMHEINAIKQELRRAQVPSDRINKLKENLKKFQELKVSAVEELNKLADDLDKYFSRINKGLIGGSAVSITGGIIMIVGLALVPITFGTSVILSIAGGVVTGAGSGVAGGLTVFDWYQSRKSRKTVTKVLDKYNKALHQLKIDCLEIGSILNTNSTNMETENQSWCKFWSNFFLGTSTTSRISWNAIANPILLSFRLASAAEDAATLTVRGLMMAGTAPVIGSIVGICMIPFDIGVLVNAAIDVHKQNPHRDSNGIRNLAVKLNNNNPTDQDIENMIEATFQPRTIQNRESNV</sequence>